<accession>A0A9P4MJ62</accession>
<dbReference type="Proteomes" id="UP000799439">
    <property type="component" value="Unassembled WGS sequence"/>
</dbReference>
<protein>
    <submittedName>
        <fullName evidence="1">Uncharacterized protein</fullName>
    </submittedName>
</protein>
<name>A0A9P4MJ62_9PEZI</name>
<dbReference type="AlphaFoldDB" id="A0A9P4MJ62"/>
<proteinExistence type="predicted"/>
<reference evidence="1" key="1">
    <citation type="journal article" date="2020" name="Stud. Mycol.">
        <title>101 Dothideomycetes genomes: a test case for predicting lifestyles and emergence of pathogens.</title>
        <authorList>
            <person name="Haridas S."/>
            <person name="Albert R."/>
            <person name="Binder M."/>
            <person name="Bloem J."/>
            <person name="Labutti K."/>
            <person name="Salamov A."/>
            <person name="Andreopoulos B."/>
            <person name="Baker S."/>
            <person name="Barry K."/>
            <person name="Bills G."/>
            <person name="Bluhm B."/>
            <person name="Cannon C."/>
            <person name="Castanera R."/>
            <person name="Culley D."/>
            <person name="Daum C."/>
            <person name="Ezra D."/>
            <person name="Gonzalez J."/>
            <person name="Henrissat B."/>
            <person name="Kuo A."/>
            <person name="Liang C."/>
            <person name="Lipzen A."/>
            <person name="Lutzoni F."/>
            <person name="Magnuson J."/>
            <person name="Mondo S."/>
            <person name="Nolan M."/>
            <person name="Ohm R."/>
            <person name="Pangilinan J."/>
            <person name="Park H.-J."/>
            <person name="Ramirez L."/>
            <person name="Alfaro M."/>
            <person name="Sun H."/>
            <person name="Tritt A."/>
            <person name="Yoshinaga Y."/>
            <person name="Zwiers L.-H."/>
            <person name="Turgeon B."/>
            <person name="Goodwin S."/>
            <person name="Spatafora J."/>
            <person name="Crous P."/>
            <person name="Grigoriev I."/>
        </authorList>
    </citation>
    <scope>NUCLEOTIDE SEQUENCE</scope>
    <source>
        <strain evidence="1">CBS 260.36</strain>
    </source>
</reference>
<organism evidence="1 2">
    <name type="scientific">Myriangium duriaei CBS 260.36</name>
    <dbReference type="NCBI Taxonomy" id="1168546"/>
    <lineage>
        <taxon>Eukaryota</taxon>
        <taxon>Fungi</taxon>
        <taxon>Dikarya</taxon>
        <taxon>Ascomycota</taxon>
        <taxon>Pezizomycotina</taxon>
        <taxon>Dothideomycetes</taxon>
        <taxon>Dothideomycetidae</taxon>
        <taxon>Myriangiales</taxon>
        <taxon>Myriangiaceae</taxon>
        <taxon>Myriangium</taxon>
    </lineage>
</organism>
<sequence length="60" mass="6986">MVTTQNYMLRDILQEIELTSRYDHTRMKASDPVRSPVNKHVRDSLVVAWVTSSESGLLYF</sequence>
<evidence type="ECO:0000313" key="1">
    <source>
        <dbReference type="EMBL" id="KAF2149471.1"/>
    </source>
</evidence>
<dbReference type="OrthoDB" id="3868412at2759"/>
<comment type="caution">
    <text evidence="1">The sequence shown here is derived from an EMBL/GenBank/DDBJ whole genome shotgun (WGS) entry which is preliminary data.</text>
</comment>
<feature type="non-terminal residue" evidence="1">
    <location>
        <position position="60"/>
    </location>
</feature>
<dbReference type="EMBL" id="ML996091">
    <property type="protein sequence ID" value="KAF2149471.1"/>
    <property type="molecule type" value="Genomic_DNA"/>
</dbReference>
<gene>
    <name evidence="1" type="ORF">K461DRAFT_281847</name>
</gene>
<evidence type="ECO:0000313" key="2">
    <source>
        <dbReference type="Proteomes" id="UP000799439"/>
    </source>
</evidence>
<keyword evidence="2" id="KW-1185">Reference proteome</keyword>